<evidence type="ECO:0000256" key="10">
    <source>
        <dbReference type="RuleBase" id="RU363035"/>
    </source>
</evidence>
<evidence type="ECO:0000313" key="16">
    <source>
        <dbReference type="Proteomes" id="UP000070255"/>
    </source>
</evidence>
<dbReference type="SUPFAM" id="SSF50677">
    <property type="entry name" value="ValRS/IleRS/LeuRS editing domain"/>
    <property type="match status" value="1"/>
</dbReference>
<evidence type="ECO:0000256" key="9">
    <source>
        <dbReference type="HAMAP-Rule" id="MF_00049"/>
    </source>
</evidence>
<dbReference type="Pfam" id="PF08264">
    <property type="entry name" value="Anticodon_1"/>
    <property type="match status" value="1"/>
</dbReference>
<comment type="caution">
    <text evidence="15">The sequence shown here is derived from an EMBL/GenBank/DDBJ whole genome shotgun (WGS) entry which is preliminary data.</text>
</comment>
<evidence type="ECO:0000256" key="8">
    <source>
        <dbReference type="ARBA" id="ARBA00047469"/>
    </source>
</evidence>
<dbReference type="InterPro" id="IPR009008">
    <property type="entry name" value="Val/Leu/Ile-tRNA-synth_edit"/>
</dbReference>
<dbReference type="RefSeq" id="WP_059583344.1">
    <property type="nucleotide sequence ID" value="NZ_CP013417.1"/>
</dbReference>
<keyword evidence="7 9" id="KW-0030">Aminoacyl-tRNA synthetase</keyword>
<dbReference type="Gene3D" id="1.10.730.10">
    <property type="entry name" value="Isoleucyl-tRNA Synthetase, Domain 1"/>
    <property type="match status" value="1"/>
</dbReference>
<gene>
    <name evidence="9 15" type="primary">leuS</name>
    <name evidence="15" type="ORF">WS72_03245</name>
</gene>
<dbReference type="Gene3D" id="2.20.28.290">
    <property type="match status" value="1"/>
</dbReference>
<evidence type="ECO:0000313" key="15">
    <source>
        <dbReference type="EMBL" id="KWZ41989.1"/>
    </source>
</evidence>
<evidence type="ECO:0000256" key="4">
    <source>
        <dbReference type="ARBA" id="ARBA00022741"/>
    </source>
</evidence>
<dbReference type="EMBL" id="LNJQ01000001">
    <property type="protein sequence ID" value="KWZ41989.1"/>
    <property type="molecule type" value="Genomic_DNA"/>
</dbReference>
<dbReference type="InterPro" id="IPR001412">
    <property type="entry name" value="aa-tRNA-synth_I_CS"/>
</dbReference>
<evidence type="ECO:0000259" key="11">
    <source>
        <dbReference type="Pfam" id="PF00133"/>
    </source>
</evidence>
<dbReference type="Proteomes" id="UP000070255">
    <property type="component" value="Unassembled WGS sequence"/>
</dbReference>
<reference evidence="15 16" key="1">
    <citation type="submission" date="2015-11" db="EMBL/GenBank/DDBJ databases">
        <authorList>
            <person name="Sahl J."/>
            <person name="Wagner D."/>
            <person name="Keim P."/>
        </authorList>
    </citation>
    <scope>NUCLEOTIDE SEQUENCE [LARGE SCALE GENOMIC DNA]</scope>
    <source>
        <strain evidence="15 16">BDU18</strain>
    </source>
</reference>
<evidence type="ECO:0000256" key="2">
    <source>
        <dbReference type="ARBA" id="ARBA00022490"/>
    </source>
</evidence>
<organism evidence="15 16">
    <name type="scientific">Burkholderia savannae</name>
    <dbReference type="NCBI Taxonomy" id="1637837"/>
    <lineage>
        <taxon>Bacteria</taxon>
        <taxon>Pseudomonadati</taxon>
        <taxon>Pseudomonadota</taxon>
        <taxon>Betaproteobacteria</taxon>
        <taxon>Burkholderiales</taxon>
        <taxon>Burkholderiaceae</taxon>
        <taxon>Burkholderia</taxon>
        <taxon>pseudomallei group</taxon>
    </lineage>
</organism>
<keyword evidence="16" id="KW-1185">Reference proteome</keyword>
<dbReference type="Pfam" id="PF00133">
    <property type="entry name" value="tRNA-synt_1"/>
    <property type="match status" value="2"/>
</dbReference>
<protein>
    <recommendedName>
        <fullName evidence="9">Leucine--tRNA ligase</fullName>
        <ecNumber evidence="9">6.1.1.4</ecNumber>
    </recommendedName>
    <alternativeName>
        <fullName evidence="9">Leucyl-tRNA synthetase</fullName>
        <shortName evidence="9">LeuRS</shortName>
    </alternativeName>
</protein>
<dbReference type="InterPro" id="IPR015413">
    <property type="entry name" value="Methionyl/Leucyl_tRNA_Synth"/>
</dbReference>
<evidence type="ECO:0000256" key="6">
    <source>
        <dbReference type="ARBA" id="ARBA00022917"/>
    </source>
</evidence>
<dbReference type="Pfam" id="PF13603">
    <property type="entry name" value="tRNA-synt_1_2"/>
    <property type="match status" value="1"/>
</dbReference>
<dbReference type="InterPro" id="IPR009080">
    <property type="entry name" value="tRNAsynth_Ia_anticodon-bd"/>
</dbReference>
<feature type="domain" description="Aminoacyl-tRNA synthetase class Ia" evidence="11">
    <location>
        <begin position="421"/>
        <end position="576"/>
    </location>
</feature>
<keyword evidence="4 9" id="KW-0547">Nucleotide-binding</keyword>
<dbReference type="InterPro" id="IPR013155">
    <property type="entry name" value="M/V/L/I-tRNA-synth_anticd-bd"/>
</dbReference>
<dbReference type="PANTHER" id="PTHR43740">
    <property type="entry name" value="LEUCYL-TRNA SYNTHETASE"/>
    <property type="match status" value="1"/>
</dbReference>
<dbReference type="InterPro" id="IPR002300">
    <property type="entry name" value="aa-tRNA-synth_Ia"/>
</dbReference>
<proteinExistence type="inferred from homology"/>
<dbReference type="InterPro" id="IPR014729">
    <property type="entry name" value="Rossmann-like_a/b/a_fold"/>
</dbReference>
<dbReference type="Pfam" id="PF09334">
    <property type="entry name" value="tRNA-synt_1g"/>
    <property type="match status" value="1"/>
</dbReference>
<dbReference type="Gene3D" id="3.40.50.620">
    <property type="entry name" value="HUPs"/>
    <property type="match status" value="2"/>
</dbReference>
<comment type="catalytic activity">
    <reaction evidence="8 9">
        <text>tRNA(Leu) + L-leucine + ATP = L-leucyl-tRNA(Leu) + AMP + diphosphate</text>
        <dbReference type="Rhea" id="RHEA:11688"/>
        <dbReference type="Rhea" id="RHEA-COMP:9613"/>
        <dbReference type="Rhea" id="RHEA-COMP:9622"/>
        <dbReference type="ChEBI" id="CHEBI:30616"/>
        <dbReference type="ChEBI" id="CHEBI:33019"/>
        <dbReference type="ChEBI" id="CHEBI:57427"/>
        <dbReference type="ChEBI" id="CHEBI:78442"/>
        <dbReference type="ChEBI" id="CHEBI:78494"/>
        <dbReference type="ChEBI" id="CHEBI:456215"/>
        <dbReference type="EC" id="6.1.1.4"/>
    </reaction>
</comment>
<keyword evidence="3 9" id="KW-0436">Ligase</keyword>
<dbReference type="SUPFAM" id="SSF47323">
    <property type="entry name" value="Anticodon-binding domain of a subclass of class I aminoacyl-tRNA synthetases"/>
    <property type="match status" value="1"/>
</dbReference>
<keyword evidence="2 9" id="KW-0963">Cytoplasm</keyword>
<evidence type="ECO:0000259" key="12">
    <source>
        <dbReference type="Pfam" id="PF08264"/>
    </source>
</evidence>
<dbReference type="Gene3D" id="3.10.20.590">
    <property type="match status" value="1"/>
</dbReference>
<dbReference type="InterPro" id="IPR025709">
    <property type="entry name" value="Leu_tRNA-synth_edit"/>
</dbReference>
<dbReference type="SUPFAM" id="SSF52374">
    <property type="entry name" value="Nucleotidylyl transferase"/>
    <property type="match status" value="1"/>
</dbReference>
<name>A0ABR5TAH3_9BURK</name>
<keyword evidence="5 9" id="KW-0067">ATP-binding</keyword>
<dbReference type="NCBIfam" id="TIGR00396">
    <property type="entry name" value="leuS_bact"/>
    <property type="match status" value="1"/>
</dbReference>
<dbReference type="EC" id="6.1.1.4" evidence="9"/>
<dbReference type="CDD" id="cd07958">
    <property type="entry name" value="Anticodon_Ia_Leu_BEm"/>
    <property type="match status" value="1"/>
</dbReference>
<dbReference type="PRINTS" id="PR00985">
    <property type="entry name" value="TRNASYNTHLEU"/>
</dbReference>
<dbReference type="Gene3D" id="3.90.740.10">
    <property type="entry name" value="Valyl/Leucyl/Isoleucyl-tRNA synthetase, editing domain"/>
    <property type="match status" value="1"/>
</dbReference>
<evidence type="ECO:0000256" key="7">
    <source>
        <dbReference type="ARBA" id="ARBA00023146"/>
    </source>
</evidence>
<dbReference type="GO" id="GO:0016874">
    <property type="term" value="F:ligase activity"/>
    <property type="evidence" value="ECO:0007669"/>
    <property type="project" value="UniProtKB-KW"/>
</dbReference>
<evidence type="ECO:0000256" key="5">
    <source>
        <dbReference type="ARBA" id="ARBA00022840"/>
    </source>
</evidence>
<evidence type="ECO:0000256" key="1">
    <source>
        <dbReference type="ARBA" id="ARBA00005594"/>
    </source>
</evidence>
<feature type="binding site" evidence="9">
    <location>
        <position position="627"/>
    </location>
    <ligand>
        <name>ATP</name>
        <dbReference type="ChEBI" id="CHEBI:30616"/>
    </ligand>
</feature>
<dbReference type="InterPro" id="IPR002302">
    <property type="entry name" value="Leu-tRNA-ligase"/>
</dbReference>
<accession>A0ABR5TAH3</accession>
<dbReference type="PANTHER" id="PTHR43740:SF2">
    <property type="entry name" value="LEUCINE--TRNA LIGASE, MITOCHONDRIAL"/>
    <property type="match status" value="1"/>
</dbReference>
<evidence type="ECO:0000259" key="13">
    <source>
        <dbReference type="Pfam" id="PF09334"/>
    </source>
</evidence>
<feature type="domain" description="Leucyl-tRNA synthetase editing" evidence="14">
    <location>
        <begin position="220"/>
        <end position="407"/>
    </location>
</feature>
<dbReference type="HAMAP" id="MF_00049_B">
    <property type="entry name" value="Leu_tRNA_synth_B"/>
    <property type="match status" value="1"/>
</dbReference>
<comment type="subcellular location">
    <subcellularLocation>
        <location evidence="9">Cytoplasm</location>
    </subcellularLocation>
</comment>
<evidence type="ECO:0000259" key="14">
    <source>
        <dbReference type="Pfam" id="PF13603"/>
    </source>
</evidence>
<feature type="short sequence motif" description="'KMSKS' region" evidence="9">
    <location>
        <begin position="624"/>
        <end position="628"/>
    </location>
</feature>
<feature type="domain" description="Methionyl/Valyl/Leucyl/Isoleucyl-tRNA synthetase anticodon-binding" evidence="12">
    <location>
        <begin position="704"/>
        <end position="828"/>
    </location>
</feature>
<dbReference type="PROSITE" id="PS00178">
    <property type="entry name" value="AA_TRNA_LIGASE_I"/>
    <property type="match status" value="1"/>
</dbReference>
<comment type="similarity">
    <text evidence="1 9 10">Belongs to the class-I aminoacyl-tRNA synthetase family.</text>
</comment>
<feature type="short sequence motif" description="'HIGH' region" evidence="9">
    <location>
        <begin position="42"/>
        <end position="52"/>
    </location>
</feature>
<feature type="domain" description="Aminoacyl-tRNA synthetase class Ia" evidence="11">
    <location>
        <begin position="623"/>
        <end position="663"/>
    </location>
</feature>
<keyword evidence="6 9" id="KW-0648">Protein biosynthesis</keyword>
<evidence type="ECO:0000256" key="3">
    <source>
        <dbReference type="ARBA" id="ARBA00022598"/>
    </source>
</evidence>
<feature type="domain" description="Methionyl/Leucyl tRNA synthetase" evidence="13">
    <location>
        <begin position="38"/>
        <end position="171"/>
    </location>
</feature>
<dbReference type="CDD" id="cd00812">
    <property type="entry name" value="LeuRS_core"/>
    <property type="match status" value="1"/>
</dbReference>
<sequence>MHERYVPADVEAAAQSDWRAADVYRSKEDTDRKKFYCVSMLPYPSGKLHMGHVRNYTINDVMYRYLRMNGYNTLMPMGWDAFGMPAENAAMANGVPPAQWTYDNIAYMKKQMQSMGLAIDWSREVTTCKPDYYKWNQWLFLKMLEKGVAYKKTGTVNWDPVDQTVLANEQVIDGRGWRSGALVEKREIPMYYMRITQYADELLHDLDGLGWPERVKIMQQNWIGKSFGVNFGFPYELDGEKKLLRVFTTRADTIMGVTFCAIAAEHPLAAHLAQDKPELQAFIDECKRGGVAEADIATMEKKGVATGFSVSHPLSGEPVEVWIGNYVLMSYGEGAVMGVPGHDERDFAFAKKYGLPIKQVIAVAGQTYSLDAWQEWYGDKEAAVCIDSGKYDGLAYGAAVDAVAADLKAGGFGDKQVTYRLRDWGISRQRYWGTPIPIIHCPSCGDVPVPEQDLPVVLPEDLVPDGTGNPLAKSEAFLNCTCPKCGAAAKRETDTMDTFVDSAWYFSRYAAPDAETMVDARTDYWMPMDQYIGGIEHAILHLLYSRFWAKVMRDLGLVKFGEPAKNLLTQGMVLNETFYREDASGKKTWYNPADVTVSFDDKGRPVGAVLKSDGEPVELGGIEKMSKSKNNGVDPQMLIDHYGADTARLFTMFAAPPEQQLEWSGAGVEGASRFLRRVWAFGHANRDALAARATFDAAQLGEADKTLRREIHGVLKQADFDYQRLQYNTVVSAAMKMLNALEGAKGATPAVLRETYGVLLRVLYPVVPHVTFELWKALGYTDEFAPLLDAPWPKVDEAALEQAEIELVLQVNGKVRGALKVAKDASREAIEAAALADEMFAKFAEGKQAKKIIVVPGRLVNVVV</sequence>